<keyword evidence="2" id="KW-0812">Transmembrane</keyword>
<dbReference type="Pfam" id="PF16497">
    <property type="entry name" value="MHC_I_3"/>
    <property type="match status" value="1"/>
</dbReference>
<proteinExistence type="predicted"/>
<reference evidence="5" key="1">
    <citation type="submission" date="2025-08" db="UniProtKB">
        <authorList>
            <consortium name="Ensembl"/>
        </authorList>
    </citation>
    <scope>IDENTIFICATION</scope>
</reference>
<dbReference type="Proteomes" id="UP000694545">
    <property type="component" value="Unplaced"/>
</dbReference>
<dbReference type="GeneID" id="123025575"/>
<dbReference type="PANTHER" id="PTHR15349:SF0">
    <property type="entry name" value="ENDOTHELIAL PROTEIN C RECEPTOR"/>
    <property type="match status" value="1"/>
</dbReference>
<keyword evidence="2" id="KW-0472">Membrane</keyword>
<evidence type="ECO:0000256" key="3">
    <source>
        <dbReference type="SAM" id="SignalP"/>
    </source>
</evidence>
<evidence type="ECO:0000256" key="1">
    <source>
        <dbReference type="ARBA" id="ARBA00023180"/>
    </source>
</evidence>
<keyword evidence="1" id="KW-0325">Glycoprotein</keyword>
<dbReference type="InterPro" id="IPR011161">
    <property type="entry name" value="MHC_I-like_Ag-recog"/>
</dbReference>
<protein>
    <recommendedName>
        <fullName evidence="4">MHC class I-like antigen recognition-like domain-containing protein</fullName>
    </recommendedName>
</protein>
<dbReference type="InterPro" id="IPR011162">
    <property type="entry name" value="MHC_I/II-like_Ag-recog"/>
</dbReference>
<keyword evidence="2" id="KW-1133">Transmembrane helix</keyword>
<feature type="transmembrane region" description="Helical" evidence="2">
    <location>
        <begin position="207"/>
        <end position="228"/>
    </location>
</feature>
<dbReference type="PANTHER" id="PTHR15349">
    <property type="entry name" value="ENDOTHELIAL PROTEIN C RECEPTOR"/>
    <property type="match status" value="1"/>
</dbReference>
<dbReference type="SUPFAM" id="SSF54452">
    <property type="entry name" value="MHC antigen-recognition domain"/>
    <property type="match status" value="1"/>
</dbReference>
<dbReference type="InterPro" id="IPR037055">
    <property type="entry name" value="MHC_I-like_Ag-recog_sf"/>
</dbReference>
<organism evidence="5 6">
    <name type="scientific">Varanus komodoensis</name>
    <name type="common">Komodo dragon</name>
    <dbReference type="NCBI Taxonomy" id="61221"/>
    <lineage>
        <taxon>Eukaryota</taxon>
        <taxon>Metazoa</taxon>
        <taxon>Chordata</taxon>
        <taxon>Craniata</taxon>
        <taxon>Vertebrata</taxon>
        <taxon>Euteleostomi</taxon>
        <taxon>Lepidosauria</taxon>
        <taxon>Squamata</taxon>
        <taxon>Bifurcata</taxon>
        <taxon>Unidentata</taxon>
        <taxon>Episquamata</taxon>
        <taxon>Toxicofera</taxon>
        <taxon>Anguimorpha</taxon>
        <taxon>Paleoanguimorpha</taxon>
        <taxon>Varanoidea</taxon>
        <taxon>Varanidae</taxon>
        <taxon>Varanus</taxon>
    </lineage>
</organism>
<dbReference type="KEGG" id="vko:123025575"/>
<dbReference type="Ensembl" id="ENSVKKT00000010869.1">
    <property type="protein sequence ID" value="ENSVKKP00000010611.1"/>
    <property type="gene ID" value="ENSVKKG00000007458.1"/>
</dbReference>
<accession>A0A8D2JJS2</accession>
<dbReference type="OMA" id="WGNASLD"/>
<gene>
    <name evidence="5" type="primary">LOC123025575</name>
</gene>
<keyword evidence="6" id="KW-1185">Reference proteome</keyword>
<dbReference type="GO" id="GO:0038023">
    <property type="term" value="F:signaling receptor activity"/>
    <property type="evidence" value="ECO:0007669"/>
    <property type="project" value="InterPro"/>
</dbReference>
<feature type="chain" id="PRO_5034346720" description="MHC class I-like antigen recognition-like domain-containing protein" evidence="3">
    <location>
        <begin position="22"/>
        <end position="233"/>
    </location>
</feature>
<evidence type="ECO:0000256" key="2">
    <source>
        <dbReference type="SAM" id="Phobius"/>
    </source>
</evidence>
<dbReference type="RefSeq" id="XP_044290343.1">
    <property type="nucleotide sequence ID" value="XM_044434408.1"/>
</dbReference>
<dbReference type="InterPro" id="IPR015669">
    <property type="entry name" value="Endothetial_C_recpt"/>
</dbReference>
<feature type="signal peptide" evidence="3">
    <location>
        <begin position="1"/>
        <end position="21"/>
    </location>
</feature>
<evidence type="ECO:0000259" key="4">
    <source>
        <dbReference type="Pfam" id="PF16497"/>
    </source>
</evidence>
<name>A0A8D2JJS2_VARKO</name>
<keyword evidence="3" id="KW-0732">Signal</keyword>
<feature type="domain" description="MHC class I-like antigen recognition-like" evidence="4">
    <location>
        <begin position="5"/>
        <end position="190"/>
    </location>
</feature>
<dbReference type="GO" id="GO:0050819">
    <property type="term" value="P:negative regulation of coagulation"/>
    <property type="evidence" value="ECO:0007669"/>
    <property type="project" value="TreeGrafter"/>
</dbReference>
<dbReference type="Gene3D" id="3.30.500.10">
    <property type="entry name" value="MHC class I-like antigen recognition-like"/>
    <property type="match status" value="1"/>
</dbReference>
<sequence>MGMVLLQILLLSQALGRWVYGAEFHDFTMVQLAYFPERMSADIFGNATLDGTLTHSLKYHNGQFNVSQLFPLESSDLWEQRKESLLEYLNIFKDLVSIIARERKILYPLHVHCNTGCQLFANGSNSFYEVLLNGMEFLRFHASNHTWVPLENSARARYTCNKLNEFPQSTVSLQLFLQETCINLIKTHIEMKEASTGKQKGRVHAPLVLGISIGALALIGLAVCIFLCTGGKR</sequence>
<dbReference type="GO" id="GO:0005615">
    <property type="term" value="C:extracellular space"/>
    <property type="evidence" value="ECO:0007669"/>
    <property type="project" value="TreeGrafter"/>
</dbReference>
<evidence type="ECO:0000313" key="5">
    <source>
        <dbReference type="Ensembl" id="ENSVKKP00000010611.1"/>
    </source>
</evidence>
<dbReference type="OrthoDB" id="9441389at2759"/>
<evidence type="ECO:0000313" key="6">
    <source>
        <dbReference type="Proteomes" id="UP000694545"/>
    </source>
</evidence>
<reference evidence="5" key="2">
    <citation type="submission" date="2025-09" db="UniProtKB">
        <authorList>
            <consortium name="Ensembl"/>
        </authorList>
    </citation>
    <scope>IDENTIFICATION</scope>
</reference>
<dbReference type="AlphaFoldDB" id="A0A8D2JJS2"/>